<dbReference type="Proteomes" id="UP000315295">
    <property type="component" value="Unassembled WGS sequence"/>
</dbReference>
<name>A0A540N9U3_MALBA</name>
<accession>A0A540N9U3</accession>
<dbReference type="EMBL" id="VIEB01000080">
    <property type="protein sequence ID" value="TQE07808.1"/>
    <property type="molecule type" value="Genomic_DNA"/>
</dbReference>
<dbReference type="NCBIfam" id="TIGR01640">
    <property type="entry name" value="F_box_assoc_1"/>
    <property type="match status" value="1"/>
</dbReference>
<evidence type="ECO:0000313" key="3">
    <source>
        <dbReference type="Proteomes" id="UP000315295"/>
    </source>
</evidence>
<dbReference type="PANTHER" id="PTHR31672">
    <property type="entry name" value="BNACNNG10540D PROTEIN"/>
    <property type="match status" value="1"/>
</dbReference>
<evidence type="ECO:0000259" key="1">
    <source>
        <dbReference type="Pfam" id="PF07734"/>
    </source>
</evidence>
<feature type="domain" description="F-box associated beta-propeller type 1" evidence="1">
    <location>
        <begin position="67"/>
        <end position="252"/>
    </location>
</feature>
<dbReference type="AlphaFoldDB" id="A0A540N9U3"/>
<sequence length="346" mass="39955">MIPGSSFVSAHLMNARKHAPTYLVAFHQNSRDKRKIGHSLFCNETFEQYLELRLPSENGKHFGIYGSSNGLLCISTRILVWRSQIEIWNPSVRKIRILPLIGLPQHPGAKYDIGLSFGFHPELNDYKVVRMLHFGQRLMDSFTVAVYSFSTNSWWRIEVIPDWLKCPWQYLGCEFWNGIAYWLIMKDSIARILSLDTDSEKFEEVVVPNAISSGNLCIKVYKESICLLQVFLRRDGKKQVNLWAMQQRSFEKLCFFVIYGEGSLPLCFRTDNELFVEDGDYRDGMADLVLYTLKSNQVQVNRTGIRLVLSRYGGLHFGSLYNCSANSYVESLILLNDGRNAQLPYW</sequence>
<dbReference type="InterPro" id="IPR050796">
    <property type="entry name" value="SCF_F-box_component"/>
</dbReference>
<dbReference type="Pfam" id="PF07734">
    <property type="entry name" value="FBA_1"/>
    <property type="match status" value="1"/>
</dbReference>
<organism evidence="2 3">
    <name type="scientific">Malus baccata</name>
    <name type="common">Siberian crab apple</name>
    <name type="synonym">Pyrus baccata</name>
    <dbReference type="NCBI Taxonomy" id="106549"/>
    <lineage>
        <taxon>Eukaryota</taxon>
        <taxon>Viridiplantae</taxon>
        <taxon>Streptophyta</taxon>
        <taxon>Embryophyta</taxon>
        <taxon>Tracheophyta</taxon>
        <taxon>Spermatophyta</taxon>
        <taxon>Magnoliopsida</taxon>
        <taxon>eudicotyledons</taxon>
        <taxon>Gunneridae</taxon>
        <taxon>Pentapetalae</taxon>
        <taxon>rosids</taxon>
        <taxon>fabids</taxon>
        <taxon>Rosales</taxon>
        <taxon>Rosaceae</taxon>
        <taxon>Amygdaloideae</taxon>
        <taxon>Maleae</taxon>
        <taxon>Malus</taxon>
    </lineage>
</organism>
<reference evidence="2 3" key="1">
    <citation type="journal article" date="2019" name="G3 (Bethesda)">
        <title>Sequencing of a Wild Apple (Malus baccata) Genome Unravels the Differences Between Cultivated and Wild Apple Species Regarding Disease Resistance and Cold Tolerance.</title>
        <authorList>
            <person name="Chen X."/>
        </authorList>
    </citation>
    <scope>NUCLEOTIDE SEQUENCE [LARGE SCALE GENOMIC DNA]</scope>
    <source>
        <strain evidence="3">cv. Shandingzi</strain>
        <tissue evidence="2">Leaves</tissue>
    </source>
</reference>
<evidence type="ECO:0000313" key="2">
    <source>
        <dbReference type="EMBL" id="TQE07808.1"/>
    </source>
</evidence>
<dbReference type="InterPro" id="IPR017451">
    <property type="entry name" value="F-box-assoc_interact_dom"/>
</dbReference>
<proteinExistence type="predicted"/>
<keyword evidence="3" id="KW-1185">Reference proteome</keyword>
<dbReference type="InterPro" id="IPR006527">
    <property type="entry name" value="F-box-assoc_dom_typ1"/>
</dbReference>
<gene>
    <name evidence="2" type="ORF">C1H46_006567</name>
</gene>
<comment type="caution">
    <text evidence="2">The sequence shown here is derived from an EMBL/GenBank/DDBJ whole genome shotgun (WGS) entry which is preliminary data.</text>
</comment>
<dbReference type="PANTHER" id="PTHR31672:SF13">
    <property type="entry name" value="F-BOX PROTEIN CPR30-LIKE"/>
    <property type="match status" value="1"/>
</dbReference>
<protein>
    <recommendedName>
        <fullName evidence="1">F-box associated beta-propeller type 1 domain-containing protein</fullName>
    </recommendedName>
</protein>